<evidence type="ECO:0000256" key="4">
    <source>
        <dbReference type="ARBA" id="ARBA00022692"/>
    </source>
</evidence>
<keyword evidence="9" id="KW-1185">Reference proteome</keyword>
<evidence type="ECO:0000313" key="8">
    <source>
        <dbReference type="EMBL" id="AEE16413.1"/>
    </source>
</evidence>
<dbReference type="Pfam" id="PF01914">
    <property type="entry name" value="MarC"/>
    <property type="match status" value="1"/>
</dbReference>
<sequence>MFADFIKLLLTVLIIMDPIGIIPQYLSVTALMDESLKRTVIKRAVCIAALVLFVFILLGRYLLLFFGIQPGAFYISGGILFFLIAFEMIYSKPRSRQTPAPVQSENEDPSFVALFPLAIPLIAGPGLITTIMVFSSTSRPWIVSAGLLAAAVCAGLVCVYVSLRGASLLLRFLHHTGMFVVEKIMGLILSGMAVQLIYDGLIKLGIIGGT</sequence>
<evidence type="ECO:0000256" key="7">
    <source>
        <dbReference type="RuleBase" id="RU362048"/>
    </source>
</evidence>
<dbReference type="eggNOG" id="COG2095">
    <property type="taxonomic scope" value="Bacteria"/>
</dbReference>
<comment type="subcellular location">
    <subcellularLocation>
        <location evidence="7">Cell inner membrane</location>
        <topology evidence="7">Multi-pass membrane protein</topology>
    </subcellularLocation>
    <subcellularLocation>
        <location evidence="1">Cell membrane</location>
        <topology evidence="1">Multi-pass membrane protein</topology>
    </subcellularLocation>
</comment>
<dbReference type="Proteomes" id="UP000006546">
    <property type="component" value="Chromosome"/>
</dbReference>
<keyword evidence="6 7" id="KW-0472">Membrane</keyword>
<reference evidence="9" key="1">
    <citation type="submission" date="2011-04" db="EMBL/GenBank/DDBJ databases">
        <title>The complete genome of Treponema brennaborense DSM 12168.</title>
        <authorList>
            <person name="Lucas S."/>
            <person name="Han J."/>
            <person name="Lapidus A."/>
            <person name="Bruce D."/>
            <person name="Goodwin L."/>
            <person name="Pitluck S."/>
            <person name="Peters L."/>
            <person name="Kyrpides N."/>
            <person name="Mavromatis K."/>
            <person name="Ivanova N."/>
            <person name="Mikhailova N."/>
            <person name="Pagani I."/>
            <person name="Teshima H."/>
            <person name="Detter J.C."/>
            <person name="Tapia R."/>
            <person name="Han C."/>
            <person name="Land M."/>
            <person name="Hauser L."/>
            <person name="Markowitz V."/>
            <person name="Cheng J.-F."/>
            <person name="Hugenholtz P."/>
            <person name="Woyke T."/>
            <person name="Wu D."/>
            <person name="Gronow S."/>
            <person name="Wellnitz S."/>
            <person name="Brambilla E."/>
            <person name="Klenk H.-P."/>
            <person name="Eisen J.A."/>
        </authorList>
    </citation>
    <scope>NUCLEOTIDE SEQUENCE [LARGE SCALE GENOMIC DNA]</scope>
    <source>
        <strain evidence="9">DSM 12168 / CIP 105900 / DD5/3</strain>
    </source>
</reference>
<comment type="similarity">
    <text evidence="2 7">Belongs to the UPF0056 (MarC) family.</text>
</comment>
<accession>F4LJL8</accession>
<feature type="transmembrane region" description="Helical" evidence="7">
    <location>
        <begin position="111"/>
        <end position="135"/>
    </location>
</feature>
<proteinExistence type="inferred from homology"/>
<dbReference type="NCBIfam" id="TIGR00427">
    <property type="entry name" value="NAAT family transporter"/>
    <property type="match status" value="1"/>
</dbReference>
<dbReference type="PANTHER" id="PTHR33508:SF1">
    <property type="entry name" value="UPF0056 MEMBRANE PROTEIN YHCE"/>
    <property type="match status" value="1"/>
</dbReference>
<dbReference type="KEGG" id="tbe:Trebr_0977"/>
<evidence type="ECO:0000256" key="2">
    <source>
        <dbReference type="ARBA" id="ARBA00009784"/>
    </source>
</evidence>
<evidence type="ECO:0000256" key="1">
    <source>
        <dbReference type="ARBA" id="ARBA00004651"/>
    </source>
</evidence>
<dbReference type="PANTHER" id="PTHR33508">
    <property type="entry name" value="UPF0056 MEMBRANE PROTEIN YHCE"/>
    <property type="match status" value="1"/>
</dbReference>
<evidence type="ECO:0000256" key="6">
    <source>
        <dbReference type="ARBA" id="ARBA00023136"/>
    </source>
</evidence>
<dbReference type="STRING" id="906968.Trebr_0977"/>
<gene>
    <name evidence="8" type="ordered locus">Trebr_0977</name>
</gene>
<dbReference type="RefSeq" id="WP_013758132.1">
    <property type="nucleotide sequence ID" value="NC_015500.1"/>
</dbReference>
<keyword evidence="3" id="KW-1003">Cell membrane</keyword>
<dbReference type="HOGENOM" id="CLU_079909_0_0_12"/>
<name>F4LJL8_TREBD</name>
<evidence type="ECO:0000313" key="9">
    <source>
        <dbReference type="Proteomes" id="UP000006546"/>
    </source>
</evidence>
<feature type="transmembrane region" description="Helical" evidence="7">
    <location>
        <begin position="184"/>
        <end position="207"/>
    </location>
</feature>
<feature type="transmembrane region" description="Helical" evidence="7">
    <location>
        <begin position="72"/>
        <end position="90"/>
    </location>
</feature>
<feature type="transmembrane region" description="Helical" evidence="7">
    <location>
        <begin position="44"/>
        <end position="66"/>
    </location>
</feature>
<dbReference type="EMBL" id="CP002696">
    <property type="protein sequence ID" value="AEE16413.1"/>
    <property type="molecule type" value="Genomic_DNA"/>
</dbReference>
<feature type="transmembrane region" description="Helical" evidence="7">
    <location>
        <begin position="141"/>
        <end position="163"/>
    </location>
</feature>
<dbReference type="OrthoDB" id="21094at2"/>
<evidence type="ECO:0000256" key="5">
    <source>
        <dbReference type="ARBA" id="ARBA00022989"/>
    </source>
</evidence>
<evidence type="ECO:0000256" key="3">
    <source>
        <dbReference type="ARBA" id="ARBA00022475"/>
    </source>
</evidence>
<organism evidence="8 9">
    <name type="scientific">Treponema brennaborense (strain DSM 12168 / CIP 105900 / DD5/3)</name>
    <dbReference type="NCBI Taxonomy" id="906968"/>
    <lineage>
        <taxon>Bacteria</taxon>
        <taxon>Pseudomonadati</taxon>
        <taxon>Spirochaetota</taxon>
        <taxon>Spirochaetia</taxon>
        <taxon>Spirochaetales</taxon>
        <taxon>Treponemataceae</taxon>
        <taxon>Treponema</taxon>
    </lineage>
</organism>
<keyword evidence="4 7" id="KW-0812">Transmembrane</keyword>
<dbReference type="GO" id="GO:0005886">
    <property type="term" value="C:plasma membrane"/>
    <property type="evidence" value="ECO:0007669"/>
    <property type="project" value="UniProtKB-SubCell"/>
</dbReference>
<dbReference type="AlphaFoldDB" id="F4LJL8"/>
<feature type="transmembrane region" description="Helical" evidence="7">
    <location>
        <begin position="6"/>
        <end position="32"/>
    </location>
</feature>
<keyword evidence="5 7" id="KW-1133">Transmembrane helix</keyword>
<protein>
    <recommendedName>
        <fullName evidence="7">UPF0056 inner membrane protein</fullName>
    </recommendedName>
</protein>
<dbReference type="InterPro" id="IPR002771">
    <property type="entry name" value="Multi_antbiot-R_MarC"/>
</dbReference>